<feature type="DNA-binding region" description="H-T-H motif" evidence="2">
    <location>
        <begin position="38"/>
        <end position="57"/>
    </location>
</feature>
<dbReference type="InterPro" id="IPR050109">
    <property type="entry name" value="HTH-type_TetR-like_transc_reg"/>
</dbReference>
<name>A0A6M4PXE4_9ACTN</name>
<feature type="domain" description="HTH tetR-type" evidence="3">
    <location>
        <begin position="15"/>
        <end position="75"/>
    </location>
</feature>
<evidence type="ECO:0000256" key="2">
    <source>
        <dbReference type="PROSITE-ProRule" id="PRU00335"/>
    </source>
</evidence>
<keyword evidence="1 2" id="KW-0238">DNA-binding</keyword>
<dbReference type="Pfam" id="PF00440">
    <property type="entry name" value="TetR_N"/>
    <property type="match status" value="1"/>
</dbReference>
<dbReference type="Pfam" id="PF17920">
    <property type="entry name" value="TetR_C_16"/>
    <property type="match status" value="1"/>
</dbReference>
<dbReference type="PRINTS" id="PR00455">
    <property type="entry name" value="HTHTETR"/>
</dbReference>
<evidence type="ECO:0000313" key="4">
    <source>
        <dbReference type="EMBL" id="QJS13410.1"/>
    </source>
</evidence>
<dbReference type="RefSeq" id="WP_171158811.1">
    <property type="nucleotide sequence ID" value="NZ_CP053189.1"/>
</dbReference>
<dbReference type="EMBL" id="CP053189">
    <property type="protein sequence ID" value="QJS13410.1"/>
    <property type="molecule type" value="Genomic_DNA"/>
</dbReference>
<protein>
    <submittedName>
        <fullName evidence="4">TetR family transcriptional regulator</fullName>
    </submittedName>
</protein>
<dbReference type="InterPro" id="IPR036271">
    <property type="entry name" value="Tet_transcr_reg_TetR-rel_C_sf"/>
</dbReference>
<dbReference type="InterPro" id="IPR041678">
    <property type="entry name" value="TetR_C_16"/>
</dbReference>
<organism evidence="4 5">
    <name type="scientific">Streptomyces argyrophylli</name>
    <dbReference type="NCBI Taxonomy" id="2726118"/>
    <lineage>
        <taxon>Bacteria</taxon>
        <taxon>Bacillati</taxon>
        <taxon>Actinomycetota</taxon>
        <taxon>Actinomycetes</taxon>
        <taxon>Kitasatosporales</taxon>
        <taxon>Streptomycetaceae</taxon>
        <taxon>Streptomyces</taxon>
    </lineage>
</organism>
<dbReference type="Gene3D" id="1.10.10.60">
    <property type="entry name" value="Homeodomain-like"/>
    <property type="match status" value="1"/>
</dbReference>
<keyword evidence="5" id="KW-1185">Reference proteome</keyword>
<evidence type="ECO:0000259" key="3">
    <source>
        <dbReference type="PROSITE" id="PS50977"/>
    </source>
</evidence>
<gene>
    <name evidence="4" type="ORF">HKX69_31130</name>
</gene>
<dbReference type="InterPro" id="IPR009057">
    <property type="entry name" value="Homeodomain-like_sf"/>
</dbReference>
<reference evidence="4 5" key="1">
    <citation type="submission" date="2020-05" db="EMBL/GenBank/DDBJ databases">
        <authorList>
            <person name="Li K."/>
        </authorList>
    </citation>
    <scope>NUCLEOTIDE SEQUENCE [LARGE SCALE GENOMIC DNA]</scope>
    <source>
        <strain evidence="5">jing01</strain>
    </source>
</reference>
<proteinExistence type="predicted"/>
<dbReference type="GO" id="GO:0000976">
    <property type="term" value="F:transcription cis-regulatory region binding"/>
    <property type="evidence" value="ECO:0007669"/>
    <property type="project" value="TreeGrafter"/>
</dbReference>
<accession>A0A6M4PXE4</accession>
<dbReference type="SUPFAM" id="SSF48498">
    <property type="entry name" value="Tetracyclin repressor-like, C-terminal domain"/>
    <property type="match status" value="1"/>
</dbReference>
<evidence type="ECO:0000256" key="1">
    <source>
        <dbReference type="ARBA" id="ARBA00023125"/>
    </source>
</evidence>
<dbReference type="InterPro" id="IPR001647">
    <property type="entry name" value="HTH_TetR"/>
</dbReference>
<dbReference type="GO" id="GO:0003700">
    <property type="term" value="F:DNA-binding transcription factor activity"/>
    <property type="evidence" value="ECO:0007669"/>
    <property type="project" value="TreeGrafter"/>
</dbReference>
<dbReference type="KEGG" id="sarg:HKX69_31130"/>
<dbReference type="Gene3D" id="1.10.357.10">
    <property type="entry name" value="Tetracycline Repressor, domain 2"/>
    <property type="match status" value="1"/>
</dbReference>
<dbReference type="SUPFAM" id="SSF46689">
    <property type="entry name" value="Homeodomain-like"/>
    <property type="match status" value="1"/>
</dbReference>
<dbReference type="PANTHER" id="PTHR30055">
    <property type="entry name" value="HTH-TYPE TRANSCRIPTIONAL REGULATOR RUTR"/>
    <property type="match status" value="1"/>
</dbReference>
<sequence length="189" mass="20895">MSTEEPPLSRAERRRSTEKRILNVARQLFGELGYDRATIRGIAKAAQVDPALVMQYFDSKENLFRQVVRLDAAQSAPETADPLIAQLMAGLGVKLAGMPAPSLAMLRSMLTHPDTAAEMRETFDRQIKQVSAVLEGDDAELRAALLIMAHLGVVVGKHLLELEPLRDTRPERIIELLDPCFKTLTDPAP</sequence>
<dbReference type="PROSITE" id="PS50977">
    <property type="entry name" value="HTH_TETR_2"/>
    <property type="match status" value="1"/>
</dbReference>
<evidence type="ECO:0000313" key="5">
    <source>
        <dbReference type="Proteomes" id="UP000502641"/>
    </source>
</evidence>
<dbReference type="Proteomes" id="UP000502641">
    <property type="component" value="Chromosome"/>
</dbReference>
<dbReference type="AlphaFoldDB" id="A0A6M4PXE4"/>
<dbReference type="PANTHER" id="PTHR30055:SF235">
    <property type="entry name" value="TRANSCRIPTIONAL REGULATORY PROTEIN"/>
    <property type="match status" value="1"/>
</dbReference>